<evidence type="ECO:0000313" key="6">
    <source>
        <dbReference type="EMBL" id="CAB4764501.1"/>
    </source>
</evidence>
<dbReference type="GO" id="GO:0046872">
    <property type="term" value="F:metal ion binding"/>
    <property type="evidence" value="ECO:0007669"/>
    <property type="project" value="UniProtKB-KW"/>
</dbReference>
<gene>
    <name evidence="6" type="ORF">UFOPK2872_00729</name>
</gene>
<organism evidence="6">
    <name type="scientific">freshwater metagenome</name>
    <dbReference type="NCBI Taxonomy" id="449393"/>
    <lineage>
        <taxon>unclassified sequences</taxon>
        <taxon>metagenomes</taxon>
        <taxon>ecological metagenomes</taxon>
    </lineage>
</organism>
<dbReference type="EMBL" id="CAEZZM010000079">
    <property type="protein sequence ID" value="CAB4764501.1"/>
    <property type="molecule type" value="Genomic_DNA"/>
</dbReference>
<dbReference type="GO" id="GO:0016121">
    <property type="term" value="P:carotene catabolic process"/>
    <property type="evidence" value="ECO:0007669"/>
    <property type="project" value="TreeGrafter"/>
</dbReference>
<sequence>MYSAVPTKGWFTFEGIIKHDVVRATEEQYVFGDGVFCSETVMAPRVGAASEDDGYLITFTTDINRDVSECVVFSAQDVASGPICSIMLPERISSGTHSYWADASVLPQWRD</sequence>
<evidence type="ECO:0000256" key="3">
    <source>
        <dbReference type="ARBA" id="ARBA00022723"/>
    </source>
</evidence>
<keyword evidence="4" id="KW-0560">Oxidoreductase</keyword>
<name>A0A6J6UX63_9ZZZZ</name>
<protein>
    <submittedName>
        <fullName evidence="6">Unannotated protein</fullName>
    </submittedName>
</protein>
<evidence type="ECO:0000256" key="1">
    <source>
        <dbReference type="ARBA" id="ARBA00001954"/>
    </source>
</evidence>
<evidence type="ECO:0000256" key="2">
    <source>
        <dbReference type="ARBA" id="ARBA00006787"/>
    </source>
</evidence>
<evidence type="ECO:0000256" key="5">
    <source>
        <dbReference type="ARBA" id="ARBA00023004"/>
    </source>
</evidence>
<comment type="similarity">
    <text evidence="2">Belongs to the carotenoid oxygenase family.</text>
</comment>
<accession>A0A6J6UX63</accession>
<dbReference type="AlphaFoldDB" id="A0A6J6UX63"/>
<dbReference type="PANTHER" id="PTHR10543:SF89">
    <property type="entry name" value="CAROTENOID 9,10(9',10')-CLEAVAGE DIOXYGENASE 1"/>
    <property type="match status" value="1"/>
</dbReference>
<dbReference type="PANTHER" id="PTHR10543">
    <property type="entry name" value="BETA-CAROTENE DIOXYGENASE"/>
    <property type="match status" value="1"/>
</dbReference>
<evidence type="ECO:0000256" key="4">
    <source>
        <dbReference type="ARBA" id="ARBA00023002"/>
    </source>
</evidence>
<dbReference type="InterPro" id="IPR004294">
    <property type="entry name" value="Carotenoid_Oase"/>
</dbReference>
<keyword evidence="3" id="KW-0479">Metal-binding</keyword>
<reference evidence="6" key="1">
    <citation type="submission" date="2020-05" db="EMBL/GenBank/DDBJ databases">
        <authorList>
            <person name="Chiriac C."/>
            <person name="Salcher M."/>
            <person name="Ghai R."/>
            <person name="Kavagutti S V."/>
        </authorList>
    </citation>
    <scope>NUCLEOTIDE SEQUENCE</scope>
</reference>
<dbReference type="GO" id="GO:0010436">
    <property type="term" value="F:carotenoid dioxygenase activity"/>
    <property type="evidence" value="ECO:0007669"/>
    <property type="project" value="TreeGrafter"/>
</dbReference>
<keyword evidence="5" id="KW-0408">Iron</keyword>
<proteinExistence type="inferred from homology"/>
<dbReference type="Pfam" id="PF03055">
    <property type="entry name" value="RPE65"/>
    <property type="match status" value="1"/>
</dbReference>
<comment type="cofactor">
    <cofactor evidence="1">
        <name>Fe(2+)</name>
        <dbReference type="ChEBI" id="CHEBI:29033"/>
    </cofactor>
</comment>